<gene>
    <name evidence="1" type="ORF">CSING_00715</name>
</gene>
<sequence length="62" mass="7034">MFAGETATRYAFLRARAMNYGEVYTFVYGFHFCYQICRLHVTLGVSEFSAVFLQKGSGHVSP</sequence>
<organism evidence="1 2">
    <name type="scientific">Corynebacterium singulare</name>
    <dbReference type="NCBI Taxonomy" id="161899"/>
    <lineage>
        <taxon>Bacteria</taxon>
        <taxon>Bacillati</taxon>
        <taxon>Actinomycetota</taxon>
        <taxon>Actinomycetes</taxon>
        <taxon>Mycobacteriales</taxon>
        <taxon>Corynebacteriaceae</taxon>
        <taxon>Corynebacterium</taxon>
    </lineage>
</organism>
<name>A0A0B6EZV1_9CORY</name>
<dbReference type="KEGG" id="csx:CSING_00715"/>
<dbReference type="HOGENOM" id="CLU_2896488_0_0_11"/>
<accession>A0A0B6EZV1</accession>
<dbReference type="Proteomes" id="UP000031890">
    <property type="component" value="Chromosome"/>
</dbReference>
<dbReference type="STRING" id="161899.CSING_00715"/>
<dbReference type="AlphaFoldDB" id="A0A0B6EZV1"/>
<reference evidence="1 2" key="1">
    <citation type="journal article" date="2015" name="Genome Announc.">
        <title>Complete Genome Sequence and Annotation of Corynebacterium singulare DSM 44357, Isolated from a Human Semen Specimen.</title>
        <authorList>
            <person name="Merten M."/>
            <person name="Brinkrolf K."/>
            <person name="Albersmeier A."/>
            <person name="Kutter Y."/>
            <person name="Ruckert C."/>
            <person name="Tauch A."/>
        </authorList>
    </citation>
    <scope>NUCLEOTIDE SEQUENCE [LARGE SCALE GENOMIC DNA]</scope>
    <source>
        <strain evidence="1">IBS B52218</strain>
    </source>
</reference>
<dbReference type="EMBL" id="CP010827">
    <property type="protein sequence ID" value="AJI77710.1"/>
    <property type="molecule type" value="Genomic_DNA"/>
</dbReference>
<proteinExistence type="predicted"/>
<protein>
    <submittedName>
        <fullName evidence="1">Uncharacterized protein</fullName>
    </submittedName>
</protein>
<evidence type="ECO:0000313" key="1">
    <source>
        <dbReference type="EMBL" id="AJI77710.1"/>
    </source>
</evidence>
<evidence type="ECO:0000313" key="2">
    <source>
        <dbReference type="Proteomes" id="UP000031890"/>
    </source>
</evidence>